<protein>
    <submittedName>
        <fullName evidence="1">Uncharacterized protein</fullName>
    </submittedName>
</protein>
<gene>
    <name evidence="1" type="ordered locus">Mcup_1140</name>
</gene>
<organism evidence="1 2">
    <name type="scientific">Metallosphaera cuprina (strain Ar-4)</name>
    <dbReference type="NCBI Taxonomy" id="1006006"/>
    <lineage>
        <taxon>Archaea</taxon>
        <taxon>Thermoproteota</taxon>
        <taxon>Thermoprotei</taxon>
        <taxon>Sulfolobales</taxon>
        <taxon>Sulfolobaceae</taxon>
        <taxon>Metallosphaera</taxon>
    </lineage>
</organism>
<evidence type="ECO:0000313" key="1">
    <source>
        <dbReference type="EMBL" id="AEB95245.1"/>
    </source>
</evidence>
<keyword evidence="2" id="KW-1185">Reference proteome</keyword>
<proteinExistence type="predicted"/>
<dbReference type="STRING" id="1006006.Mcup_1140"/>
<name>F4G347_METCR</name>
<evidence type="ECO:0000313" key="2">
    <source>
        <dbReference type="Proteomes" id="UP000007812"/>
    </source>
</evidence>
<dbReference type="EMBL" id="CP002656">
    <property type="protein sequence ID" value="AEB95245.1"/>
    <property type="molecule type" value="Genomic_DNA"/>
</dbReference>
<dbReference type="AlphaFoldDB" id="F4G347"/>
<dbReference type="KEGG" id="mcn:Mcup_1140"/>
<dbReference type="Proteomes" id="UP000007812">
    <property type="component" value="Chromosome"/>
</dbReference>
<dbReference type="HOGENOM" id="CLU_3263762_0_0_2"/>
<accession>F4G347</accession>
<sequence length="41" mass="4631">MTICFSRSLSILKDEECKKGDHLIKKNGELVKIESEGEKHG</sequence>
<reference evidence="1 2" key="1">
    <citation type="journal article" date="2011" name="J. Bacteriol.">
        <title>Complete genome sequence of Metallosphaera cuprina, a metal sulfide-oxidizing archaeon from a hot spring.</title>
        <authorList>
            <person name="Liu L.J."/>
            <person name="You X.Y."/>
            <person name="Zheng H."/>
            <person name="Wang S."/>
            <person name="Jiang C.Y."/>
            <person name="Liu S.J."/>
        </authorList>
    </citation>
    <scope>NUCLEOTIDE SEQUENCE [LARGE SCALE GENOMIC DNA]</scope>
    <source>
        <strain evidence="1 2">Ar-4</strain>
    </source>
</reference>
<dbReference type="PATRIC" id="fig|1006006.8.peg.1135"/>